<dbReference type="InterPro" id="IPR012296">
    <property type="entry name" value="Nuclease_put_TT1808"/>
</dbReference>
<protein>
    <recommendedName>
        <fullName evidence="1">Putative restriction endonuclease domain-containing protein</fullName>
    </recommendedName>
</protein>
<name>A0ABQ0JSK0_9BACT</name>
<dbReference type="PANTHER" id="PTHR34107">
    <property type="entry name" value="SLL0198 PROTEIN-RELATED"/>
    <property type="match status" value="1"/>
</dbReference>
<accession>A0ABQ0JSK0</accession>
<dbReference type="Pfam" id="PF05685">
    <property type="entry name" value="Uma2"/>
    <property type="match status" value="1"/>
</dbReference>
<dbReference type="CDD" id="cd06260">
    <property type="entry name" value="DUF820-like"/>
    <property type="match status" value="1"/>
</dbReference>
<keyword evidence="3" id="KW-1185">Reference proteome</keyword>
<sequence length="187" mass="21776">MAQIAAEKRTKKYTYEDYCKISDDKRYELINGELLMTPSPITRHQRISGKLEFILRRFLTENNLGELFDAPYDVYFDNENVVQPDLLFISKDRLHIIGEKNVQGAPDLVIEIISENSAYRDMVLKKKLYAKFGVKEYWIVIPEGEEIEIYTLKDNTYQLYKAYGKDSILESPLLKGLKIGLMDIFCA</sequence>
<dbReference type="PANTHER" id="PTHR34107:SF4">
    <property type="entry name" value="SLL1222 PROTEIN"/>
    <property type="match status" value="1"/>
</dbReference>
<organism evidence="2 3">
    <name type="scientific">Candidatus Brocadia sinica JPN1</name>
    <dbReference type="NCBI Taxonomy" id="1197129"/>
    <lineage>
        <taxon>Bacteria</taxon>
        <taxon>Pseudomonadati</taxon>
        <taxon>Planctomycetota</taxon>
        <taxon>Candidatus Brocadiia</taxon>
        <taxon>Candidatus Brocadiales</taxon>
        <taxon>Candidatus Brocadiaceae</taxon>
        <taxon>Candidatus Brocadia</taxon>
    </lineage>
</organism>
<evidence type="ECO:0000259" key="1">
    <source>
        <dbReference type="Pfam" id="PF05685"/>
    </source>
</evidence>
<feature type="domain" description="Putative restriction endonuclease" evidence="1">
    <location>
        <begin position="15"/>
        <end position="179"/>
    </location>
</feature>
<evidence type="ECO:0000313" key="2">
    <source>
        <dbReference type="EMBL" id="GAN31700.1"/>
    </source>
</evidence>
<dbReference type="RefSeq" id="WP_052561522.1">
    <property type="nucleotide sequence ID" value="NZ_BAFN01000001.1"/>
</dbReference>
<proteinExistence type="predicted"/>
<reference evidence="3" key="1">
    <citation type="journal article" date="2015" name="Genome Announc.">
        <title>Draft Genome Sequence of an Anaerobic Ammonium-Oxidizing Bacterium, "Candidatus Brocadia sinica".</title>
        <authorList>
            <person name="Oshiki M."/>
            <person name="Shinyako-Hata K."/>
            <person name="Satoh H."/>
            <person name="Okabe S."/>
        </authorList>
    </citation>
    <scope>NUCLEOTIDE SEQUENCE [LARGE SCALE GENOMIC DNA]</scope>
    <source>
        <strain evidence="3">JPN1</strain>
    </source>
</reference>
<gene>
    <name evidence="2" type="ORF">BROSI_A0204</name>
</gene>
<dbReference type="InterPro" id="IPR011335">
    <property type="entry name" value="Restrct_endonuc-II-like"/>
</dbReference>
<dbReference type="SUPFAM" id="SSF52980">
    <property type="entry name" value="Restriction endonuclease-like"/>
    <property type="match status" value="1"/>
</dbReference>
<dbReference type="EMBL" id="BAFN01000001">
    <property type="protein sequence ID" value="GAN31700.1"/>
    <property type="molecule type" value="Genomic_DNA"/>
</dbReference>
<dbReference type="Gene3D" id="3.90.1570.10">
    <property type="entry name" value="tt1808, chain A"/>
    <property type="match status" value="1"/>
</dbReference>
<evidence type="ECO:0000313" key="3">
    <source>
        <dbReference type="Proteomes" id="UP000032309"/>
    </source>
</evidence>
<dbReference type="Proteomes" id="UP000032309">
    <property type="component" value="Unassembled WGS sequence"/>
</dbReference>
<dbReference type="InterPro" id="IPR008538">
    <property type="entry name" value="Uma2"/>
</dbReference>
<comment type="caution">
    <text evidence="2">The sequence shown here is derived from an EMBL/GenBank/DDBJ whole genome shotgun (WGS) entry which is preliminary data.</text>
</comment>